<reference evidence="7" key="1">
    <citation type="submission" date="2018-06" db="EMBL/GenBank/DDBJ databases">
        <authorList>
            <person name="Zhirakovskaya E."/>
        </authorList>
    </citation>
    <scope>NUCLEOTIDE SEQUENCE</scope>
</reference>
<dbReference type="CDD" id="cd00419">
    <property type="entry name" value="Ferrochelatase_C"/>
    <property type="match status" value="1"/>
</dbReference>
<protein>
    <submittedName>
        <fullName evidence="7">Ferrochelatase, protoheme ferro-lyase</fullName>
        <ecNumber evidence="7">4.99.1.1</ecNumber>
    </submittedName>
</protein>
<comment type="subcellular location">
    <subcellularLocation>
        <location evidence="1">Plastid</location>
        <location evidence="1">Chloroplast</location>
    </subcellularLocation>
</comment>
<dbReference type="GO" id="GO:0006783">
    <property type="term" value="P:heme biosynthetic process"/>
    <property type="evidence" value="ECO:0007669"/>
    <property type="project" value="UniProtKB-KW"/>
</dbReference>
<dbReference type="NCBIfam" id="TIGR00109">
    <property type="entry name" value="hemH"/>
    <property type="match status" value="1"/>
</dbReference>
<keyword evidence="6" id="KW-0627">Porphyrin biosynthesis</keyword>
<dbReference type="InterPro" id="IPR019772">
    <property type="entry name" value="Ferrochelatase_AS"/>
</dbReference>
<dbReference type="EC" id="4.99.1.1" evidence="7"/>
<keyword evidence="3" id="KW-0408">Iron</keyword>
<gene>
    <name evidence="7" type="ORF">MNBD_NITROSPIRAE02-784</name>
</gene>
<name>A0A3B1CPI9_9ZZZZ</name>
<dbReference type="InterPro" id="IPR001015">
    <property type="entry name" value="Ferrochelatase"/>
</dbReference>
<dbReference type="Pfam" id="PF00762">
    <property type="entry name" value="Ferrochelatase"/>
    <property type="match status" value="1"/>
</dbReference>
<dbReference type="GO" id="GO:0004325">
    <property type="term" value="F:ferrochelatase activity"/>
    <property type="evidence" value="ECO:0007669"/>
    <property type="project" value="InterPro"/>
</dbReference>
<dbReference type="UniPathway" id="UPA00252"/>
<dbReference type="InterPro" id="IPR033644">
    <property type="entry name" value="Ferrochelatase_C"/>
</dbReference>
<evidence type="ECO:0000256" key="3">
    <source>
        <dbReference type="ARBA" id="ARBA00023004"/>
    </source>
</evidence>
<proteinExistence type="inferred from homology"/>
<dbReference type="PANTHER" id="PTHR11108">
    <property type="entry name" value="FERROCHELATASE"/>
    <property type="match status" value="1"/>
</dbReference>
<evidence type="ECO:0000313" key="7">
    <source>
        <dbReference type="EMBL" id="VAX30232.1"/>
    </source>
</evidence>
<dbReference type="GO" id="GO:0009507">
    <property type="term" value="C:chloroplast"/>
    <property type="evidence" value="ECO:0007669"/>
    <property type="project" value="UniProtKB-SubCell"/>
</dbReference>
<evidence type="ECO:0000256" key="2">
    <source>
        <dbReference type="ARBA" id="ARBA00004744"/>
    </source>
</evidence>
<evidence type="ECO:0000256" key="4">
    <source>
        <dbReference type="ARBA" id="ARBA00023133"/>
    </source>
</evidence>
<dbReference type="PANTHER" id="PTHR11108:SF1">
    <property type="entry name" value="FERROCHELATASE, MITOCHONDRIAL"/>
    <property type="match status" value="1"/>
</dbReference>
<dbReference type="InterPro" id="IPR033659">
    <property type="entry name" value="Ferrochelatase_N"/>
</dbReference>
<evidence type="ECO:0000256" key="1">
    <source>
        <dbReference type="ARBA" id="ARBA00004229"/>
    </source>
</evidence>
<evidence type="ECO:0000256" key="5">
    <source>
        <dbReference type="ARBA" id="ARBA00023239"/>
    </source>
</evidence>
<organism evidence="7">
    <name type="scientific">hydrothermal vent metagenome</name>
    <dbReference type="NCBI Taxonomy" id="652676"/>
    <lineage>
        <taxon>unclassified sequences</taxon>
        <taxon>metagenomes</taxon>
        <taxon>ecological metagenomes</taxon>
    </lineage>
</organism>
<sequence length="321" mass="35589">MNKTGVILLNLGGPDSPGAVRPFLYNLFSDRGIIPLGPAFLQKPLAWLISGLRARKTKEAYAQIGGASPIMRITGQQADALQEALGGEGDFSVYVGMRYWHPFIEESVSQAWKDGIRRLIGLSLYPHYSRATTGSTREQFDRVAGKSGLESTFISSWYDHPLYIDALVETIKRGLRGYETDGVHLLFSAHSLPVSFIEGGDPYVTEIKGTVDAVISRLRTEVPVVPPYHISYQSKSGPVKWLDPSTDEVIVELSGKGVRRIVVVPVSFVSDHIETLYEIDILYRGLAEKHGMELRRVESLNTRPLFISALKNLVLRATEGF</sequence>
<dbReference type="HAMAP" id="MF_00323">
    <property type="entry name" value="Ferrochelatase"/>
    <property type="match status" value="1"/>
</dbReference>
<evidence type="ECO:0000256" key="6">
    <source>
        <dbReference type="ARBA" id="ARBA00023244"/>
    </source>
</evidence>
<dbReference type="AlphaFoldDB" id="A0A3B1CPI9"/>
<keyword evidence="5 7" id="KW-0456">Lyase</keyword>
<accession>A0A3B1CPI9</accession>
<dbReference type="PROSITE" id="PS00534">
    <property type="entry name" value="FERROCHELATASE"/>
    <property type="match status" value="1"/>
</dbReference>
<dbReference type="SUPFAM" id="SSF53800">
    <property type="entry name" value="Chelatase"/>
    <property type="match status" value="1"/>
</dbReference>
<dbReference type="FunFam" id="3.40.50.1400:FF:000006">
    <property type="entry name" value="Ferrochelatase"/>
    <property type="match status" value="1"/>
</dbReference>
<dbReference type="CDD" id="cd03411">
    <property type="entry name" value="Ferrochelatase_N"/>
    <property type="match status" value="1"/>
</dbReference>
<dbReference type="Gene3D" id="3.40.50.1400">
    <property type="match status" value="2"/>
</dbReference>
<keyword evidence="4" id="KW-0350">Heme biosynthesis</keyword>
<comment type="pathway">
    <text evidence="2">Porphyrin-containing compound metabolism; protoheme biosynthesis.</text>
</comment>
<dbReference type="EMBL" id="UOGH01000155">
    <property type="protein sequence ID" value="VAX30232.1"/>
    <property type="molecule type" value="Genomic_DNA"/>
</dbReference>